<protein>
    <recommendedName>
        <fullName evidence="3">F-box domain-containing protein</fullName>
    </recommendedName>
</protein>
<evidence type="ECO:0000313" key="2">
    <source>
        <dbReference type="Proteomes" id="UP000623467"/>
    </source>
</evidence>
<dbReference type="OrthoDB" id="2269034at2759"/>
<keyword evidence="2" id="KW-1185">Reference proteome</keyword>
<comment type="caution">
    <text evidence="1">The sequence shown here is derived from an EMBL/GenBank/DDBJ whole genome shotgun (WGS) entry which is preliminary data.</text>
</comment>
<dbReference type="Proteomes" id="UP000623467">
    <property type="component" value="Unassembled WGS sequence"/>
</dbReference>
<reference evidence="1" key="1">
    <citation type="submission" date="2020-05" db="EMBL/GenBank/DDBJ databases">
        <title>Mycena genomes resolve the evolution of fungal bioluminescence.</title>
        <authorList>
            <person name="Tsai I.J."/>
        </authorList>
    </citation>
    <scope>NUCLEOTIDE SEQUENCE</scope>
    <source>
        <strain evidence="1">160909Yilan</strain>
    </source>
</reference>
<gene>
    <name evidence="1" type="ORF">MSAN_01834000</name>
</gene>
<organism evidence="1 2">
    <name type="scientific">Mycena sanguinolenta</name>
    <dbReference type="NCBI Taxonomy" id="230812"/>
    <lineage>
        <taxon>Eukaryota</taxon>
        <taxon>Fungi</taxon>
        <taxon>Dikarya</taxon>
        <taxon>Basidiomycota</taxon>
        <taxon>Agaricomycotina</taxon>
        <taxon>Agaricomycetes</taxon>
        <taxon>Agaricomycetidae</taxon>
        <taxon>Agaricales</taxon>
        <taxon>Marasmiineae</taxon>
        <taxon>Mycenaceae</taxon>
        <taxon>Mycena</taxon>
    </lineage>
</organism>
<evidence type="ECO:0008006" key="3">
    <source>
        <dbReference type="Google" id="ProtNLM"/>
    </source>
</evidence>
<accession>A0A8H6XSS7</accession>
<proteinExistence type="predicted"/>
<dbReference type="EMBL" id="JACAZH010000019">
    <property type="protein sequence ID" value="KAF7346079.1"/>
    <property type="molecule type" value="Genomic_DNA"/>
</dbReference>
<name>A0A8H6XSS7_9AGAR</name>
<evidence type="ECO:0000313" key="1">
    <source>
        <dbReference type="EMBL" id="KAF7346079.1"/>
    </source>
</evidence>
<sequence>MVRDPFSILPCEITSEIFVHCLPTSYTTREWNTANPHEAPTLLLHVCRIWREIAIGTPALWAKMELSMHNAHRHDTARAWLKRAKACPLSVKLYHWARGERVGEDTCEDTLSDEEAGDFFTWFISPFQTFLAHAHNLVFLELSTIPWEYIYELDQLPDSCNFPSLQKLTVGVEEGLDVVSDWDDMDDTPCVRLFANAPLLCEISLIDGTPPVFLGSLPWHQLTKYTGTPSYLYHSIDALRLGSNLVECAVAVGGINTDFVEILIHPNLKSLTLFKDRWCSTDIFQFLTLPALETLRILDCKYEWFEHEEFLDFLTRSSAPLRQFTIRLDPHTALDIGVFLSMPGLVELEIWNPHEIFLTLFFSHFEDVTVLPQLQHLSFFHPRHSSEDVASKQLEKVQAGLTARWNSRRHAPAQMKSFSLVWHEDIGDFPEDILAPFRTMTSEGLDISLKTPTRSYI</sequence>
<dbReference type="AlphaFoldDB" id="A0A8H6XSS7"/>